<protein>
    <submittedName>
        <fullName evidence="2">Uncharacterized protein</fullName>
    </submittedName>
</protein>
<feature type="region of interest" description="Disordered" evidence="1">
    <location>
        <begin position="31"/>
        <end position="67"/>
    </location>
</feature>
<reference evidence="2 3" key="1">
    <citation type="submission" date="2011-03" db="EMBL/GenBank/DDBJ databases">
        <authorList>
            <person name="Muzny D."/>
            <person name="Qin X."/>
            <person name="Deng J."/>
            <person name="Jiang H."/>
            <person name="Liu Y."/>
            <person name="Qu J."/>
            <person name="Song X.-Z."/>
            <person name="Zhang L."/>
            <person name="Thornton R."/>
            <person name="Coyle M."/>
            <person name="Francisco L."/>
            <person name="Jackson L."/>
            <person name="Javaid M."/>
            <person name="Korchina V."/>
            <person name="Kovar C."/>
            <person name="Mata R."/>
            <person name="Mathew T."/>
            <person name="Ngo R."/>
            <person name="Nguyen L."/>
            <person name="Nguyen N."/>
            <person name="Okwuonu G."/>
            <person name="Ongeri F."/>
            <person name="Pham C."/>
            <person name="Simmons D."/>
            <person name="Wilczek-Boney K."/>
            <person name="Hale W."/>
            <person name="Jakkamsetti A."/>
            <person name="Pham P."/>
            <person name="Ruth R."/>
            <person name="San Lucas F."/>
            <person name="Warren J."/>
            <person name="Zhang J."/>
            <person name="Zhao Z."/>
            <person name="Zhou C."/>
            <person name="Zhu D."/>
            <person name="Lee S."/>
            <person name="Bess C."/>
            <person name="Blankenburg K."/>
            <person name="Forbes L."/>
            <person name="Fu Q."/>
            <person name="Gubbala S."/>
            <person name="Hirani K."/>
            <person name="Jayaseelan J.C."/>
            <person name="Lara F."/>
            <person name="Munidasa M."/>
            <person name="Palculict T."/>
            <person name="Patil S."/>
            <person name="Pu L.-L."/>
            <person name="Saada N."/>
            <person name="Tang L."/>
            <person name="Weissenberger G."/>
            <person name="Zhu Y."/>
            <person name="Hemphill L."/>
            <person name="Shang Y."/>
            <person name="Youmans B."/>
            <person name="Ayvaz T."/>
            <person name="Ross M."/>
            <person name="Santibanez J."/>
            <person name="Aqrawi P."/>
            <person name="Gross S."/>
            <person name="Joshi V."/>
            <person name="Fowler G."/>
            <person name="Nazareth L."/>
            <person name="Reid J."/>
            <person name="Worley K."/>
            <person name="Petrosino J."/>
            <person name="Highlander S."/>
            <person name="Gibbs R."/>
            <person name="Gibbs R."/>
        </authorList>
    </citation>
    <scope>NUCLEOTIDE SEQUENCE [LARGE SCALE GENOMIC DNA]</scope>
    <source>
        <strain evidence="2 3">83</strain>
    </source>
</reference>
<evidence type="ECO:0000256" key="1">
    <source>
        <dbReference type="SAM" id="MobiDB-lite"/>
    </source>
</evidence>
<proteinExistence type="predicted"/>
<dbReference type="Proteomes" id="UP000008459">
    <property type="component" value="Chromosome"/>
</dbReference>
<feature type="compositionally biased region" description="Basic and acidic residues" evidence="1">
    <location>
        <begin position="41"/>
        <end position="56"/>
    </location>
</feature>
<dbReference type="EMBL" id="CP002605">
    <property type="protein sequence ID" value="AEE69696.1"/>
    <property type="molecule type" value="Genomic_DNA"/>
</dbReference>
<accession>F4D324</accession>
<organism evidence="2 3">
    <name type="scientific">Helicobacter pylori 83</name>
    <dbReference type="NCBI Taxonomy" id="585538"/>
    <lineage>
        <taxon>Bacteria</taxon>
        <taxon>Pseudomonadati</taxon>
        <taxon>Campylobacterota</taxon>
        <taxon>Epsilonproteobacteria</taxon>
        <taxon>Campylobacterales</taxon>
        <taxon>Helicobacteraceae</taxon>
        <taxon>Helicobacter</taxon>
    </lineage>
</organism>
<dbReference type="AlphaFoldDB" id="F4D324"/>
<evidence type="ECO:0000313" key="3">
    <source>
        <dbReference type="Proteomes" id="UP000008459"/>
    </source>
</evidence>
<dbReference type="HOGENOM" id="CLU_1793845_0_0_7"/>
<dbReference type="KEGG" id="hpx:HMPREF0462_0091"/>
<name>F4D324_HELPX</name>
<sequence length="145" mass="17577">MRFKRVKKHKNKYKEHTNMDLQQIDELEKKFEQQEEQTNEQESHLKQEISIKEIKTPKKRGRKKSVLDKDKKKSFNIAFSPSVIKELDEFLLEFGSFKETRSAFIEEALIRHLKYRKNTQEQKLLKQLERLQNKEKGNNENNELE</sequence>
<gene>
    <name evidence="2" type="ORF">HMPREF0462_0091</name>
</gene>
<dbReference type="PATRIC" id="fig|585538.3.peg.96"/>
<evidence type="ECO:0000313" key="2">
    <source>
        <dbReference type="EMBL" id="AEE69696.1"/>
    </source>
</evidence>